<dbReference type="EMBL" id="JARBHB010000013">
    <property type="protein sequence ID" value="KAJ8870013.1"/>
    <property type="molecule type" value="Genomic_DNA"/>
</dbReference>
<evidence type="ECO:0000313" key="3">
    <source>
        <dbReference type="Proteomes" id="UP001159363"/>
    </source>
</evidence>
<evidence type="ECO:0000256" key="1">
    <source>
        <dbReference type="SAM" id="MobiDB-lite"/>
    </source>
</evidence>
<gene>
    <name evidence="2" type="ORF">PR048_029024</name>
</gene>
<protein>
    <submittedName>
        <fullName evidence="2">Uncharacterized protein</fullName>
    </submittedName>
</protein>
<comment type="caution">
    <text evidence="2">The sequence shown here is derived from an EMBL/GenBank/DDBJ whole genome shotgun (WGS) entry which is preliminary data.</text>
</comment>
<accession>A0ABQ9GEZ0</accession>
<proteinExistence type="predicted"/>
<feature type="region of interest" description="Disordered" evidence="1">
    <location>
        <begin position="254"/>
        <end position="345"/>
    </location>
</feature>
<feature type="compositionally biased region" description="Basic and acidic residues" evidence="1">
    <location>
        <begin position="301"/>
        <end position="320"/>
    </location>
</feature>
<name>A0ABQ9GEZ0_9NEOP</name>
<sequence>MADVTTGHMTNFQGPIGSQLVSPFTKKKKNRTCSISSFRERCALHANLGKKFSCKVGISLKFGTRLASWWSEVNRNAKTGETGDPRGNPPTSGFVRHDSPRYRIQYRKRAANAMLFRHLLINQRRENVRVGWIPRVNPASKVKKRGSDTGDTNTHFYDSITAKPCERQRRIIAEAFRIENGNGTGNTSPSEMCCRCNWVPHCLAEKESRRAMRRQACVLLSPVSLPRLLTFDMQLHSPVDNEVLRADEGEVRYGAAPECKGGTGDPRENPLTDHRPDLSTHEQRAPRALPDVSQSPSACRTARERTWEERGPRRNKHDEGSLAPLGRQRRGEKRHVGGGGGQNPSLLKVLPRLCEQEKFKGGEQRLQARPLRIHARRRPRLHLDSSKKNLGGPGMARDGPGTRTPYYSPLAVTSYFSEVLHKVLLPCCSSTSCKQKLHQVWGNCTKGTTHRICRDQQSSEFPEAKNSSPFLSTNTDNEQNEASLVATYLDGQTTKGEEVEYEKPTVTPMKYYSLGNELGSSASVAPLLPGKGNNWTAVARRAGWKQTTDKISSPETVCLWKNLREMWWSVIGLVEGTLTESMLYCNCDPQTRNTIMAKDRLYVDYENCQAIDYVSRTGGTPKTIWHIRRLCRWNLPGRIRECSIVRCGQMNTQRSTAVAAELNRIVLEQKLDMVLFQEPYVPFDEAGILRKNKDMDVVMIARISNTNHVCVQASREQLNAGLRWVSTDWLQTPGRVEEPGGDYSLGSDDQSTTPCQPYPTQADESPLGSGTASRRLRPDDNRTSKQPIYSPGRWRRWSSCPGVNLFASPMKKWRHLSATRENSTNQCTVSVGSPY</sequence>
<feature type="region of interest" description="Disordered" evidence="1">
    <location>
        <begin position="733"/>
        <end position="791"/>
    </location>
</feature>
<reference evidence="2 3" key="1">
    <citation type="submission" date="2023-02" db="EMBL/GenBank/DDBJ databases">
        <title>LHISI_Scaffold_Assembly.</title>
        <authorList>
            <person name="Stuart O.P."/>
            <person name="Cleave R."/>
            <person name="Magrath M.J.L."/>
            <person name="Mikheyev A.S."/>
        </authorList>
    </citation>
    <scope>NUCLEOTIDE SEQUENCE [LARGE SCALE GENOMIC DNA]</scope>
    <source>
        <strain evidence="2">Daus_M_001</strain>
        <tissue evidence="2">Leg muscle</tissue>
    </source>
</reference>
<organism evidence="2 3">
    <name type="scientific">Dryococelus australis</name>
    <dbReference type="NCBI Taxonomy" id="614101"/>
    <lineage>
        <taxon>Eukaryota</taxon>
        <taxon>Metazoa</taxon>
        <taxon>Ecdysozoa</taxon>
        <taxon>Arthropoda</taxon>
        <taxon>Hexapoda</taxon>
        <taxon>Insecta</taxon>
        <taxon>Pterygota</taxon>
        <taxon>Neoptera</taxon>
        <taxon>Polyneoptera</taxon>
        <taxon>Phasmatodea</taxon>
        <taxon>Verophasmatodea</taxon>
        <taxon>Anareolatae</taxon>
        <taxon>Phasmatidae</taxon>
        <taxon>Eurycanthinae</taxon>
        <taxon>Dryococelus</taxon>
    </lineage>
</organism>
<feature type="compositionally biased region" description="Polar residues" evidence="1">
    <location>
        <begin position="747"/>
        <end position="772"/>
    </location>
</feature>
<keyword evidence="3" id="KW-1185">Reference proteome</keyword>
<feature type="compositionally biased region" description="Basic and acidic residues" evidence="1">
    <location>
        <begin position="265"/>
        <end position="285"/>
    </location>
</feature>
<dbReference type="Proteomes" id="UP001159363">
    <property type="component" value="Chromosome 12"/>
</dbReference>
<evidence type="ECO:0000313" key="2">
    <source>
        <dbReference type="EMBL" id="KAJ8870013.1"/>
    </source>
</evidence>
<feature type="region of interest" description="Disordered" evidence="1">
    <location>
        <begin position="76"/>
        <end position="99"/>
    </location>
</feature>